<accession>A0A318S011</accession>
<evidence type="ECO:0000313" key="2">
    <source>
        <dbReference type="Proteomes" id="UP000248326"/>
    </source>
</evidence>
<gene>
    <name evidence="1" type="ORF">DES52_12137</name>
</gene>
<name>A0A318S011_9DEIO</name>
<reference evidence="1 2" key="1">
    <citation type="submission" date="2018-06" db="EMBL/GenBank/DDBJ databases">
        <title>Genomic Encyclopedia of Type Strains, Phase IV (KMG-IV): sequencing the most valuable type-strain genomes for metagenomic binning, comparative biology and taxonomic classification.</title>
        <authorList>
            <person name="Goeker M."/>
        </authorList>
    </citation>
    <scope>NUCLEOTIDE SEQUENCE [LARGE SCALE GENOMIC DNA]</scope>
    <source>
        <strain evidence="1 2">DSM 18048</strain>
    </source>
</reference>
<sequence>MKRRTRTAGIVLAALASIFGACQSRREVGAPPPVGALEVRAHVRSGAARVVVTGASPTDLPNGTVVALELATPAGPLVVRQTARAGRAAFTVPYRRAGRLVYRVTAGNTSRRGSLDVEAGRAVRIDAQTQPRASRVTGERPPLLVAQALDAFGNVPDRPSNVRVFAPDGTRSVRELRPTHLLSWTLLEAGEDVGTLDVSVTTDEARRELVVADLTPGRTAEVALDTRRRAAYADGRDRWRLDARDVRDALGNDVVDGTALTFYASGPDGVTFSATLPAVSGERPLDLTPPEPGRYTFTVRAEDASSSTLDLTARPGLVRGSLRARREGRVIVLGPLVTTRGARPDTGTPVSVSVLATNERVLREDVTAVGNGVARYELPVLPSAARVVRLEVLGERFDVSLTGEDGP</sequence>
<dbReference type="PROSITE" id="PS51257">
    <property type="entry name" value="PROKAR_LIPOPROTEIN"/>
    <property type="match status" value="1"/>
</dbReference>
<dbReference type="AlphaFoldDB" id="A0A318S011"/>
<dbReference type="Proteomes" id="UP000248326">
    <property type="component" value="Unassembled WGS sequence"/>
</dbReference>
<organism evidence="1 2">
    <name type="scientific">Deinococcus yavapaiensis KR-236</name>
    <dbReference type="NCBI Taxonomy" id="694435"/>
    <lineage>
        <taxon>Bacteria</taxon>
        <taxon>Thermotogati</taxon>
        <taxon>Deinococcota</taxon>
        <taxon>Deinococci</taxon>
        <taxon>Deinococcales</taxon>
        <taxon>Deinococcaceae</taxon>
        <taxon>Deinococcus</taxon>
    </lineage>
</organism>
<evidence type="ECO:0000313" key="1">
    <source>
        <dbReference type="EMBL" id="PYE49905.1"/>
    </source>
</evidence>
<proteinExistence type="predicted"/>
<dbReference type="OrthoDB" id="74029at2"/>
<protein>
    <submittedName>
        <fullName evidence="1">Uncharacterized protein</fullName>
    </submittedName>
</protein>
<keyword evidence="2" id="KW-1185">Reference proteome</keyword>
<dbReference type="RefSeq" id="WP_110888587.1">
    <property type="nucleotide sequence ID" value="NZ_QJSX01000021.1"/>
</dbReference>
<dbReference type="EMBL" id="QJSX01000021">
    <property type="protein sequence ID" value="PYE49905.1"/>
    <property type="molecule type" value="Genomic_DNA"/>
</dbReference>
<comment type="caution">
    <text evidence="1">The sequence shown here is derived from an EMBL/GenBank/DDBJ whole genome shotgun (WGS) entry which is preliminary data.</text>
</comment>